<reference evidence="3" key="1">
    <citation type="journal article" date="2019" name="Int. J. Syst. Evol. Microbiol.">
        <title>The Global Catalogue of Microorganisms (GCM) 10K type strain sequencing project: providing services to taxonomists for standard genome sequencing and annotation.</title>
        <authorList>
            <consortium name="The Broad Institute Genomics Platform"/>
            <consortium name="The Broad Institute Genome Sequencing Center for Infectious Disease"/>
            <person name="Wu L."/>
            <person name="Ma J."/>
        </authorList>
    </citation>
    <scope>NUCLEOTIDE SEQUENCE [LARGE SCALE GENOMIC DNA]</scope>
    <source>
        <strain evidence="3">JCM 17938</strain>
    </source>
</reference>
<accession>A0ABP8TN69</accession>
<dbReference type="RefSeq" id="WP_345356822.1">
    <property type="nucleotide sequence ID" value="NZ_BAABHJ010000012.1"/>
</dbReference>
<organism evidence="2 3">
    <name type="scientific">Actinoallomurus liliacearum</name>
    <dbReference type="NCBI Taxonomy" id="1080073"/>
    <lineage>
        <taxon>Bacteria</taxon>
        <taxon>Bacillati</taxon>
        <taxon>Actinomycetota</taxon>
        <taxon>Actinomycetes</taxon>
        <taxon>Streptosporangiales</taxon>
        <taxon>Thermomonosporaceae</taxon>
        <taxon>Actinoallomurus</taxon>
    </lineage>
</organism>
<protein>
    <submittedName>
        <fullName evidence="2">Uncharacterized protein</fullName>
    </submittedName>
</protein>
<sequence>MAASQIVWTPVPSGYSNGRLKISVLVAPRLSGASTLAGFPEWVTWPTARPTYSVTFQGGPRVAATVTGPAPRLDLWQRLFTKDTPVAAVPASLAAAGVPPIRSWPSVAARSMAYAEHTAALAYNPTSPPPARKYFPPGGLAPRDGTPEEGVTDIYLPSSRRQDAIAAIDDALGQGYFLGGELPGFTAAQIDFLLAELFHERKLNTNPAPRLRRPNSHLAMIKQGSDLDFHAALSSFAQYPALQRALGLVVDLVVDPSAIGVPIPSDPVTLGLQVDWPGAASYDGVYPVVAATLTKTTFRAKPSGTTMKDGFLALNTDQFGVVEIEADSSAALLSELSRTIHLRVGDDGVGLQKAKKDPRTMAASDVRPLGGGVPISTRPDAEPAPLPALRSSGFSVVQFGRAKHLHDRLSGTASRMAGVTRLAQDPFHAEDLTYGVRVDVWDETTKRWYSLCRRAGTYDVNGTKFTADDEGTVHLAHTQRTDDPTIYLHESIFNWSGYSMVVNRPGSMQETINGDQVTVGPDSDATGPVKLKTSFRATGLPKLRYGRTYRFRARTVDITGNSAAPDDPATDSSSAAVGYLRFEAVGSPLLLPTAPRTPAESAQLMVIRGNYNVPAKGDCQRHVVPPRMSQLMAEQHGLYDVTPSPFNPGGMNAAAYDEIVRRDNGTLATGGKSDPDGWGDVHYYEDPALAVPYLADVLARGVVFRGLPGIGADEVFSVDFGNPLAGPYAFRIRLINGTGKPAYNSVSRVLTVQLPPGRTVDVAYSSRINDADVDLMGVWNWFVQSGLQPDGGLTVQDLRRFATQGRLWQLTPAGTLTLSHAVVQPMTPPAFVKPVAVRKPGDTTARIIDVLRIDRQSTDHVDIQATWTQPIDDPADPGPTQRDGSAHVVKLMAPADAPEGDRLSLSAPHEFHDTLHRQVTFSAMGTSRYVEFFRQKTQVTLSGTAPVTLARDGIAPGTLHVSDPGTGRDFSADHSASSEVVGDYVVDFGAGTIARSGDVSAIADGATVQADFVPGSVTRTNTEAQQPIVVNVRSSARPSVPDVAYLVPTFGWDKSDDTTRISSTRRGNGLRAYLRRPWYSSGDGEMLGVVLFEGGGGLPPNLRQYVTLRGQDPLFASSPAAVAPGMDEFALAVHPKAGYRLAESDLLPELTATVAVAPHAVAYDTDRRMWYSDITVAQGKTYRPFIRLALARFQPNSLSGIELSPVVLAQFAQLSPDRTLSIVFDASDATLAHLTVAGTTYEAANDKTSLVKVLVQVGDPKPVGAVGWRTTAEAELRSFGGQWSGDVTMPGRRGSGPMRLVVEERERLSNGGSRLVYVDAVEI</sequence>
<dbReference type="EMBL" id="BAABHJ010000012">
    <property type="protein sequence ID" value="GAA4610326.1"/>
    <property type="molecule type" value="Genomic_DNA"/>
</dbReference>
<feature type="region of interest" description="Disordered" evidence="1">
    <location>
        <begin position="356"/>
        <end position="387"/>
    </location>
</feature>
<dbReference type="Proteomes" id="UP001500212">
    <property type="component" value="Unassembled WGS sequence"/>
</dbReference>
<evidence type="ECO:0000256" key="1">
    <source>
        <dbReference type="SAM" id="MobiDB-lite"/>
    </source>
</evidence>
<evidence type="ECO:0000313" key="3">
    <source>
        <dbReference type="Proteomes" id="UP001500212"/>
    </source>
</evidence>
<name>A0ABP8TN69_9ACTN</name>
<proteinExistence type="predicted"/>
<keyword evidence="3" id="KW-1185">Reference proteome</keyword>
<gene>
    <name evidence="2" type="ORF">GCM10023195_42300</name>
</gene>
<comment type="caution">
    <text evidence="2">The sequence shown here is derived from an EMBL/GenBank/DDBJ whole genome shotgun (WGS) entry which is preliminary data.</text>
</comment>
<evidence type="ECO:0000313" key="2">
    <source>
        <dbReference type="EMBL" id="GAA4610326.1"/>
    </source>
</evidence>